<dbReference type="GO" id="GO:0051301">
    <property type="term" value="P:cell division"/>
    <property type="evidence" value="ECO:0007669"/>
    <property type="project" value="UniProtKB-KW"/>
</dbReference>
<evidence type="ECO:0000256" key="9">
    <source>
        <dbReference type="ARBA" id="ARBA00032370"/>
    </source>
</evidence>
<feature type="transmembrane region" description="Helical" evidence="17">
    <location>
        <begin position="12"/>
        <end position="32"/>
    </location>
</feature>
<dbReference type="GO" id="GO:0005886">
    <property type="term" value="C:plasma membrane"/>
    <property type="evidence" value="ECO:0007669"/>
    <property type="project" value="TreeGrafter"/>
</dbReference>
<evidence type="ECO:0000256" key="14">
    <source>
        <dbReference type="ARBA" id="ARBA00044770"/>
    </source>
</evidence>
<sequence length="418" mass="45691">MQKILERIKGDKVIWSVVLLLSLISLMAVYSSTGSLAYRMDKNASYYLIKQLSVIAVGLLIIYGVHKVNYTKFARIAVMLYVISLPLLLYTLFFGAKINEGSRWIKLPVVNVTFQSSDLAKLALFLFLARMLSIKQGSIKDLRKGFIPVLVPVFLTCALIAPANLSTALMLGATCCILFFIGRVQVKHIMLLAVAGIIGVVLLFTVSKITGFGRAATWEQRISDFAGGSKKDGSVKGGKKESVYQVLQAKIAIANGGVFGLGPGHSRQRDYLPEAYSDFIFSSIIEEYGLVGATALVFLYLLFLWRSILIFKRCPYAFGAFLAVGLSMTLVFQAMLNMAVNVHLVPVTGLTLPMVSMGGSSIWFTSIAIGIVLSVSRYVDENEGRKKAASEKTEKTATETTEEEETLTTDKNEAPALA</sequence>
<keyword evidence="19" id="KW-1185">Reference proteome</keyword>
<evidence type="ECO:0000256" key="10">
    <source>
        <dbReference type="ARBA" id="ARBA00033270"/>
    </source>
</evidence>
<name>A0A2W2B8V0_9BACT</name>
<feature type="transmembrane region" description="Helical" evidence="17">
    <location>
        <begin position="44"/>
        <end position="65"/>
    </location>
</feature>
<keyword evidence="5" id="KW-0133">Cell shape</keyword>
<comment type="caution">
    <text evidence="18">The sequence shown here is derived from an EMBL/GenBank/DDBJ whole genome shotgun (WGS) entry which is preliminary data.</text>
</comment>
<accession>A0A2W2B8V0</accession>
<keyword evidence="2" id="KW-0328">Glycosyltransferase</keyword>
<evidence type="ECO:0000256" key="4">
    <source>
        <dbReference type="ARBA" id="ARBA00022692"/>
    </source>
</evidence>
<feature type="region of interest" description="Disordered" evidence="16">
    <location>
        <begin position="381"/>
        <end position="418"/>
    </location>
</feature>
<comment type="similarity">
    <text evidence="11">Belongs to the SEDS family. FtsW subfamily.</text>
</comment>
<dbReference type="EC" id="2.4.99.28" evidence="14"/>
<dbReference type="PANTHER" id="PTHR30474">
    <property type="entry name" value="CELL CYCLE PROTEIN"/>
    <property type="match status" value="1"/>
</dbReference>
<gene>
    <name evidence="18" type="ORF">DN068_13355</name>
</gene>
<keyword evidence="4 17" id="KW-0812">Transmembrane</keyword>
<dbReference type="Proteomes" id="UP000248745">
    <property type="component" value="Unassembled WGS sequence"/>
</dbReference>
<evidence type="ECO:0000256" key="2">
    <source>
        <dbReference type="ARBA" id="ARBA00022676"/>
    </source>
</evidence>
<keyword evidence="8 17" id="KW-0472">Membrane</keyword>
<protein>
    <recommendedName>
        <fullName evidence="12">Probable peptidoglycan glycosyltransferase FtsW</fullName>
        <ecNumber evidence="14">2.4.99.28</ecNumber>
    </recommendedName>
    <alternativeName>
        <fullName evidence="13">Cell division protein FtsW</fullName>
    </alternativeName>
    <alternativeName>
        <fullName evidence="10">Cell wall polymerase</fullName>
    </alternativeName>
    <alternativeName>
        <fullName evidence="9">Peptidoglycan polymerase</fullName>
    </alternativeName>
</protein>
<dbReference type="GO" id="GO:0008955">
    <property type="term" value="F:peptidoglycan glycosyltransferase activity"/>
    <property type="evidence" value="ECO:0007669"/>
    <property type="project" value="UniProtKB-EC"/>
</dbReference>
<evidence type="ECO:0000256" key="17">
    <source>
        <dbReference type="SAM" id="Phobius"/>
    </source>
</evidence>
<keyword evidence="18" id="KW-0131">Cell cycle</keyword>
<evidence type="ECO:0000313" key="18">
    <source>
        <dbReference type="EMBL" id="PZF72337.1"/>
    </source>
</evidence>
<dbReference type="EMBL" id="QKTW01000018">
    <property type="protein sequence ID" value="PZF72337.1"/>
    <property type="molecule type" value="Genomic_DNA"/>
</dbReference>
<keyword evidence="7 17" id="KW-1133">Transmembrane helix</keyword>
<dbReference type="Pfam" id="PF01098">
    <property type="entry name" value="FTSW_RODA_SPOVE"/>
    <property type="match status" value="1"/>
</dbReference>
<evidence type="ECO:0000256" key="5">
    <source>
        <dbReference type="ARBA" id="ARBA00022960"/>
    </source>
</evidence>
<feature type="transmembrane region" description="Helical" evidence="17">
    <location>
        <begin position="317"/>
        <end position="340"/>
    </location>
</feature>
<evidence type="ECO:0000256" key="11">
    <source>
        <dbReference type="ARBA" id="ARBA00038053"/>
    </source>
</evidence>
<organism evidence="18 19">
    <name type="scientific">Taibaiella soli</name>
    <dbReference type="NCBI Taxonomy" id="1649169"/>
    <lineage>
        <taxon>Bacteria</taxon>
        <taxon>Pseudomonadati</taxon>
        <taxon>Bacteroidota</taxon>
        <taxon>Chitinophagia</taxon>
        <taxon>Chitinophagales</taxon>
        <taxon>Chitinophagaceae</taxon>
        <taxon>Taibaiella</taxon>
    </lineage>
</organism>
<feature type="transmembrane region" description="Helical" evidence="17">
    <location>
        <begin position="288"/>
        <end position="305"/>
    </location>
</feature>
<evidence type="ECO:0000256" key="6">
    <source>
        <dbReference type="ARBA" id="ARBA00022984"/>
    </source>
</evidence>
<feature type="transmembrane region" description="Helical" evidence="17">
    <location>
        <begin position="77"/>
        <end position="96"/>
    </location>
</feature>
<dbReference type="GO" id="GO:0032153">
    <property type="term" value="C:cell division site"/>
    <property type="evidence" value="ECO:0007669"/>
    <property type="project" value="TreeGrafter"/>
</dbReference>
<feature type="transmembrane region" description="Helical" evidence="17">
    <location>
        <begin position="360"/>
        <end position="379"/>
    </location>
</feature>
<feature type="transmembrane region" description="Helical" evidence="17">
    <location>
        <begin position="191"/>
        <end position="209"/>
    </location>
</feature>
<evidence type="ECO:0000256" key="1">
    <source>
        <dbReference type="ARBA" id="ARBA00004141"/>
    </source>
</evidence>
<keyword evidence="18" id="KW-0132">Cell division</keyword>
<dbReference type="InterPro" id="IPR001182">
    <property type="entry name" value="FtsW/RodA"/>
</dbReference>
<dbReference type="OrthoDB" id="9812661at2"/>
<proteinExistence type="inferred from homology"/>
<feature type="compositionally biased region" description="Basic and acidic residues" evidence="16">
    <location>
        <begin position="408"/>
        <end position="418"/>
    </location>
</feature>
<evidence type="ECO:0000313" key="19">
    <source>
        <dbReference type="Proteomes" id="UP000248745"/>
    </source>
</evidence>
<comment type="subcellular location">
    <subcellularLocation>
        <location evidence="1">Membrane</location>
        <topology evidence="1">Multi-pass membrane protein</topology>
    </subcellularLocation>
</comment>
<reference evidence="18 19" key="1">
    <citation type="submission" date="2018-06" db="EMBL/GenBank/DDBJ databases">
        <title>Mucibacter soli gen. nov., sp. nov., a new member of the family Chitinophagaceae producing mucin.</title>
        <authorList>
            <person name="Kim M.-K."/>
            <person name="Park S."/>
            <person name="Kim T.-S."/>
            <person name="Joung Y."/>
            <person name="Han J.-H."/>
            <person name="Kim S.B."/>
        </authorList>
    </citation>
    <scope>NUCLEOTIDE SEQUENCE [LARGE SCALE GENOMIC DNA]</scope>
    <source>
        <strain evidence="18 19">R1-15</strain>
    </source>
</reference>
<feature type="transmembrane region" description="Helical" evidence="17">
    <location>
        <begin position="167"/>
        <end position="184"/>
    </location>
</feature>
<feature type="compositionally biased region" description="Basic and acidic residues" evidence="16">
    <location>
        <begin position="381"/>
        <end position="397"/>
    </location>
</feature>
<dbReference type="GO" id="GO:0015648">
    <property type="term" value="F:lipid-linked peptidoglycan transporter activity"/>
    <property type="evidence" value="ECO:0007669"/>
    <property type="project" value="TreeGrafter"/>
</dbReference>
<evidence type="ECO:0000256" key="12">
    <source>
        <dbReference type="ARBA" id="ARBA00041185"/>
    </source>
</evidence>
<evidence type="ECO:0000256" key="7">
    <source>
        <dbReference type="ARBA" id="ARBA00022989"/>
    </source>
</evidence>
<comment type="catalytic activity">
    <reaction evidence="15">
        <text>[GlcNAc-(1-&gt;4)-Mur2Ac(oyl-L-Ala-gamma-D-Glu-L-Lys-D-Ala-D-Ala)](n)-di-trans,octa-cis-undecaprenyl diphosphate + beta-D-GlcNAc-(1-&gt;4)-Mur2Ac(oyl-L-Ala-gamma-D-Glu-L-Lys-D-Ala-D-Ala)-di-trans,octa-cis-undecaprenyl diphosphate = [GlcNAc-(1-&gt;4)-Mur2Ac(oyl-L-Ala-gamma-D-Glu-L-Lys-D-Ala-D-Ala)](n+1)-di-trans,octa-cis-undecaprenyl diphosphate + di-trans,octa-cis-undecaprenyl diphosphate + H(+)</text>
        <dbReference type="Rhea" id="RHEA:23708"/>
        <dbReference type="Rhea" id="RHEA-COMP:9602"/>
        <dbReference type="Rhea" id="RHEA-COMP:9603"/>
        <dbReference type="ChEBI" id="CHEBI:15378"/>
        <dbReference type="ChEBI" id="CHEBI:58405"/>
        <dbReference type="ChEBI" id="CHEBI:60033"/>
        <dbReference type="ChEBI" id="CHEBI:78435"/>
        <dbReference type="EC" id="2.4.99.28"/>
    </reaction>
</comment>
<evidence type="ECO:0000256" key="3">
    <source>
        <dbReference type="ARBA" id="ARBA00022679"/>
    </source>
</evidence>
<evidence type="ECO:0000256" key="8">
    <source>
        <dbReference type="ARBA" id="ARBA00023136"/>
    </source>
</evidence>
<evidence type="ECO:0000256" key="16">
    <source>
        <dbReference type="SAM" id="MobiDB-lite"/>
    </source>
</evidence>
<dbReference type="PANTHER" id="PTHR30474:SF2">
    <property type="entry name" value="PEPTIDOGLYCAN GLYCOSYLTRANSFERASE FTSW-RELATED"/>
    <property type="match status" value="1"/>
</dbReference>
<dbReference type="AlphaFoldDB" id="A0A2W2B8V0"/>
<dbReference type="RefSeq" id="WP_110999432.1">
    <property type="nucleotide sequence ID" value="NZ_QKTW01000018.1"/>
</dbReference>
<evidence type="ECO:0000256" key="15">
    <source>
        <dbReference type="ARBA" id="ARBA00049902"/>
    </source>
</evidence>
<dbReference type="GO" id="GO:0008360">
    <property type="term" value="P:regulation of cell shape"/>
    <property type="evidence" value="ECO:0007669"/>
    <property type="project" value="UniProtKB-KW"/>
</dbReference>
<keyword evidence="3" id="KW-0808">Transferase</keyword>
<evidence type="ECO:0000256" key="13">
    <source>
        <dbReference type="ARBA" id="ARBA00041418"/>
    </source>
</evidence>
<dbReference type="GO" id="GO:0009252">
    <property type="term" value="P:peptidoglycan biosynthetic process"/>
    <property type="evidence" value="ECO:0007669"/>
    <property type="project" value="UniProtKB-KW"/>
</dbReference>
<keyword evidence="6" id="KW-0573">Peptidoglycan synthesis</keyword>